<protein>
    <submittedName>
        <fullName evidence="5">LacI family transcriptional regulator</fullName>
    </submittedName>
</protein>
<dbReference type="InterPro" id="IPR000843">
    <property type="entry name" value="HTH_LacI"/>
</dbReference>
<evidence type="ECO:0000256" key="2">
    <source>
        <dbReference type="ARBA" id="ARBA00023125"/>
    </source>
</evidence>
<dbReference type="RefSeq" id="WP_151531571.1">
    <property type="nucleotide sequence ID" value="NZ_JBHTSI010000017.1"/>
</dbReference>
<dbReference type="SUPFAM" id="SSF47413">
    <property type="entry name" value="lambda repressor-like DNA-binding domains"/>
    <property type="match status" value="1"/>
</dbReference>
<keyword evidence="3" id="KW-0804">Transcription</keyword>
<dbReference type="AlphaFoldDB" id="A0A5N5E1D0"/>
<dbReference type="InterPro" id="IPR046335">
    <property type="entry name" value="LacI/GalR-like_sensor"/>
</dbReference>
<evidence type="ECO:0000256" key="3">
    <source>
        <dbReference type="ARBA" id="ARBA00023163"/>
    </source>
</evidence>
<reference evidence="5 6" key="1">
    <citation type="journal article" date="2017" name="Poromechanics V (2013)">
        <title>Genomic Characterization of the Arsenic-Tolerant Actinobacterium, &lt;i&gt;Rhodococcus erythropolis&lt;/i&gt; S43.</title>
        <authorList>
            <person name="Retamal-Morales G."/>
            <person name="Mehnert M."/>
            <person name="Schwabe R."/>
            <person name="Tischler D."/>
            <person name="Schloemann M."/>
            <person name="Levican G.J."/>
        </authorList>
    </citation>
    <scope>NUCLEOTIDE SEQUENCE [LARGE SCALE GENOMIC DNA]</scope>
    <source>
        <strain evidence="5 6">S43</strain>
    </source>
</reference>
<dbReference type="InterPro" id="IPR010982">
    <property type="entry name" value="Lambda_DNA-bd_dom_sf"/>
</dbReference>
<dbReference type="PROSITE" id="PS50932">
    <property type="entry name" value="HTH_LACI_2"/>
    <property type="match status" value="1"/>
</dbReference>
<dbReference type="CDD" id="cd01392">
    <property type="entry name" value="HTH_LacI"/>
    <property type="match status" value="1"/>
</dbReference>
<dbReference type="InterPro" id="IPR028082">
    <property type="entry name" value="Peripla_BP_I"/>
</dbReference>
<name>A0A5N5E1D0_RHOER</name>
<dbReference type="GO" id="GO:0003700">
    <property type="term" value="F:DNA-binding transcription factor activity"/>
    <property type="evidence" value="ECO:0007669"/>
    <property type="project" value="TreeGrafter"/>
</dbReference>
<proteinExistence type="predicted"/>
<dbReference type="GO" id="GO:0000976">
    <property type="term" value="F:transcription cis-regulatory region binding"/>
    <property type="evidence" value="ECO:0007669"/>
    <property type="project" value="TreeGrafter"/>
</dbReference>
<dbReference type="CDD" id="cd06293">
    <property type="entry name" value="PBP1_LacI-like"/>
    <property type="match status" value="1"/>
</dbReference>
<evidence type="ECO:0000259" key="4">
    <source>
        <dbReference type="PROSITE" id="PS50932"/>
    </source>
</evidence>
<keyword evidence="1" id="KW-0805">Transcription regulation</keyword>
<dbReference type="SUPFAM" id="SSF53822">
    <property type="entry name" value="Periplasmic binding protein-like I"/>
    <property type="match status" value="1"/>
</dbReference>
<dbReference type="EMBL" id="MRBO01000462">
    <property type="protein sequence ID" value="KAB2584209.1"/>
    <property type="molecule type" value="Genomic_DNA"/>
</dbReference>
<organism evidence="5 6">
    <name type="scientific">Rhodococcus erythropolis</name>
    <name type="common">Arthrobacter picolinophilus</name>
    <dbReference type="NCBI Taxonomy" id="1833"/>
    <lineage>
        <taxon>Bacteria</taxon>
        <taxon>Bacillati</taxon>
        <taxon>Actinomycetota</taxon>
        <taxon>Actinomycetes</taxon>
        <taxon>Mycobacteriales</taxon>
        <taxon>Nocardiaceae</taxon>
        <taxon>Rhodococcus</taxon>
        <taxon>Rhodococcus erythropolis group</taxon>
    </lineage>
</organism>
<dbReference type="Pfam" id="PF13377">
    <property type="entry name" value="Peripla_BP_3"/>
    <property type="match status" value="1"/>
</dbReference>
<feature type="domain" description="HTH lacI-type" evidence="4">
    <location>
        <begin position="1"/>
        <end position="53"/>
    </location>
</feature>
<keyword evidence="2" id="KW-0238">DNA-binding</keyword>
<sequence length="333" mass="35798">MRDVAAAAGVSMGTVSNVLNRPEMVSAKTRSRVQAAMSELGFVRNESARQLRAGHSNTLAYVMLDGANPFFTDVAKGIEEAAEAHDLSVFLCNSNNRAERELTYLNRLEQQRVQGVLITPMDPEAAILDELPKRGTRVVIVDRRRARPTHCSVTVDDVEGGGLAVEHLLEMGHTSIAFVGGPPSIGQIRDRREGALNAVAEAGLSPDHLIEIDTAGLTVSEGIGAGERILGLSAKNRPTAVFCANDLLALGLLQQCVALGVRVPDDLAIVGYDDIEFAAAAAVPLTSVRQPRKLLGETAANLLFREVEDPEHTHEQVLFSPELVVRRSSRSTN</sequence>
<dbReference type="PANTHER" id="PTHR30146:SF109">
    <property type="entry name" value="HTH-TYPE TRANSCRIPTIONAL REGULATOR GALS"/>
    <property type="match status" value="1"/>
</dbReference>
<gene>
    <name evidence="5" type="ORF">BS297_16695</name>
</gene>
<dbReference type="PANTHER" id="PTHR30146">
    <property type="entry name" value="LACI-RELATED TRANSCRIPTIONAL REPRESSOR"/>
    <property type="match status" value="1"/>
</dbReference>
<dbReference type="Pfam" id="PF00356">
    <property type="entry name" value="LacI"/>
    <property type="match status" value="1"/>
</dbReference>
<dbReference type="SMART" id="SM00354">
    <property type="entry name" value="HTH_LACI"/>
    <property type="match status" value="1"/>
</dbReference>
<evidence type="ECO:0000313" key="5">
    <source>
        <dbReference type="EMBL" id="KAB2584209.1"/>
    </source>
</evidence>
<dbReference type="Gene3D" id="1.10.260.40">
    <property type="entry name" value="lambda repressor-like DNA-binding domains"/>
    <property type="match status" value="1"/>
</dbReference>
<accession>A0A5N5E1D0</accession>
<comment type="caution">
    <text evidence="5">The sequence shown here is derived from an EMBL/GenBank/DDBJ whole genome shotgun (WGS) entry which is preliminary data.</text>
</comment>
<dbReference type="Gene3D" id="3.40.50.2300">
    <property type="match status" value="2"/>
</dbReference>
<evidence type="ECO:0000313" key="6">
    <source>
        <dbReference type="Proteomes" id="UP000325576"/>
    </source>
</evidence>
<dbReference type="PROSITE" id="PS00356">
    <property type="entry name" value="HTH_LACI_1"/>
    <property type="match status" value="1"/>
</dbReference>
<evidence type="ECO:0000256" key="1">
    <source>
        <dbReference type="ARBA" id="ARBA00023015"/>
    </source>
</evidence>
<dbReference type="Proteomes" id="UP000325576">
    <property type="component" value="Unassembled WGS sequence"/>
</dbReference>